<dbReference type="SUPFAM" id="SSF51905">
    <property type="entry name" value="FAD/NAD(P)-binding domain"/>
    <property type="match status" value="1"/>
</dbReference>
<reference evidence="3 4" key="1">
    <citation type="submission" date="2024-06" db="EMBL/GenBank/DDBJ databases">
        <authorList>
            <person name="Kim D.-U."/>
        </authorList>
    </citation>
    <scope>NUCLEOTIDE SEQUENCE [LARGE SCALE GENOMIC DNA]</scope>
    <source>
        <strain evidence="3 4">KACC15460</strain>
    </source>
</reference>
<dbReference type="EC" id="1.-.-.-" evidence="3"/>
<sequence length="366" mass="39313">MTQFVVVGAGIIGTSIAYRLAERGHSVTVVERVHLGAGTSGSSFAWTNSNEKTPYSYHLINALGMRAHRELENEFGDCPWHHGGGAVEWRSNTDEAQELNERVERLIGWGYPAEWISAQRLHRLEPALVQGASGDAKIAYFPDEGWVDPSVYIEFFLGRARFLGVKLRCETVTGIDLKADKVIGVRTASGKTIGADVVVNCTGRWANDLGQDVRLTFPLAPTIGLVVVTAPAASGVRRVIRTSGINLRPDGAGRIMLHSEHDEQGLTLESGADATDPVAAAMIERAARLYPELSGVRPEAMRLSHRAIPGDGVSAVGPVPQVSGYYAAVTHSGATLAPWLGQVVAAELVGGAPEKALQDFRPARFY</sequence>
<feature type="domain" description="FAD dependent oxidoreductase" evidence="2">
    <location>
        <begin position="4"/>
        <end position="346"/>
    </location>
</feature>
<dbReference type="EMBL" id="JBEWSZ010000007">
    <property type="protein sequence ID" value="MET2832099.1"/>
    <property type="molecule type" value="Genomic_DNA"/>
</dbReference>
<dbReference type="GO" id="GO:0016491">
    <property type="term" value="F:oxidoreductase activity"/>
    <property type="evidence" value="ECO:0007669"/>
    <property type="project" value="UniProtKB-KW"/>
</dbReference>
<comment type="caution">
    <text evidence="3">The sequence shown here is derived from an EMBL/GenBank/DDBJ whole genome shotgun (WGS) entry which is preliminary data.</text>
</comment>
<protein>
    <submittedName>
        <fullName evidence="3">FAD-binding oxidoreductase</fullName>
        <ecNumber evidence="3">1.-.-.-</ecNumber>
    </submittedName>
</protein>
<accession>A0ABV2DQG4</accession>
<evidence type="ECO:0000259" key="2">
    <source>
        <dbReference type="Pfam" id="PF01266"/>
    </source>
</evidence>
<evidence type="ECO:0000256" key="1">
    <source>
        <dbReference type="ARBA" id="ARBA00023002"/>
    </source>
</evidence>
<keyword evidence="1 3" id="KW-0560">Oxidoreductase</keyword>
<dbReference type="Gene3D" id="3.50.50.60">
    <property type="entry name" value="FAD/NAD(P)-binding domain"/>
    <property type="match status" value="1"/>
</dbReference>
<dbReference type="PANTHER" id="PTHR13847:SF289">
    <property type="entry name" value="GLYCINE OXIDASE"/>
    <property type="match status" value="1"/>
</dbReference>
<dbReference type="InterPro" id="IPR006076">
    <property type="entry name" value="FAD-dep_OxRdtase"/>
</dbReference>
<organism evidence="3 4">
    <name type="scientific">Mesorhizobium shangrilense</name>
    <dbReference type="NCBI Taxonomy" id="460060"/>
    <lineage>
        <taxon>Bacteria</taxon>
        <taxon>Pseudomonadati</taxon>
        <taxon>Pseudomonadota</taxon>
        <taxon>Alphaproteobacteria</taxon>
        <taxon>Hyphomicrobiales</taxon>
        <taxon>Phyllobacteriaceae</taxon>
        <taxon>Mesorhizobium</taxon>
    </lineage>
</organism>
<dbReference type="PANTHER" id="PTHR13847">
    <property type="entry name" value="SARCOSINE DEHYDROGENASE-RELATED"/>
    <property type="match status" value="1"/>
</dbReference>
<name>A0ABV2DQG4_9HYPH</name>
<keyword evidence="4" id="KW-1185">Reference proteome</keyword>
<dbReference type="RefSeq" id="WP_354464326.1">
    <property type="nucleotide sequence ID" value="NZ_JBEWSZ010000007.1"/>
</dbReference>
<evidence type="ECO:0000313" key="4">
    <source>
        <dbReference type="Proteomes" id="UP001548832"/>
    </source>
</evidence>
<evidence type="ECO:0000313" key="3">
    <source>
        <dbReference type="EMBL" id="MET2832099.1"/>
    </source>
</evidence>
<dbReference type="InterPro" id="IPR036188">
    <property type="entry name" value="FAD/NAD-bd_sf"/>
</dbReference>
<proteinExistence type="predicted"/>
<gene>
    <name evidence="3" type="ORF">ABVQ20_34635</name>
</gene>
<dbReference type="Pfam" id="PF01266">
    <property type="entry name" value="DAO"/>
    <property type="match status" value="1"/>
</dbReference>
<dbReference type="Gene3D" id="3.30.9.10">
    <property type="entry name" value="D-Amino Acid Oxidase, subunit A, domain 2"/>
    <property type="match status" value="1"/>
</dbReference>
<dbReference type="Proteomes" id="UP001548832">
    <property type="component" value="Unassembled WGS sequence"/>
</dbReference>